<dbReference type="InParanoid" id="F2LVN7"/>
<name>F2LVN7_HIPMA</name>
<dbReference type="InterPro" id="IPR041614">
    <property type="entry name" value="DprA_WH"/>
</dbReference>
<evidence type="ECO:0000256" key="1">
    <source>
        <dbReference type="ARBA" id="ARBA00006525"/>
    </source>
</evidence>
<dbReference type="STRING" id="760142.Hipma_0851"/>
<gene>
    <name evidence="4" type="ordered locus">Hipma_0851</name>
</gene>
<dbReference type="InterPro" id="IPR003488">
    <property type="entry name" value="DprA"/>
</dbReference>
<dbReference type="Pfam" id="PF02481">
    <property type="entry name" value="DNA_processg_A"/>
    <property type="match status" value="1"/>
</dbReference>
<dbReference type="RefSeq" id="WP_013681862.1">
    <property type="nucleotide sequence ID" value="NC_015318.1"/>
</dbReference>
<dbReference type="FunCoup" id="F2LVN7">
    <property type="interactions" value="295"/>
</dbReference>
<keyword evidence="5" id="KW-1185">Reference proteome</keyword>
<evidence type="ECO:0000313" key="4">
    <source>
        <dbReference type="EMBL" id="AEA33821.1"/>
    </source>
</evidence>
<evidence type="ECO:0000313" key="5">
    <source>
        <dbReference type="Proteomes" id="UP000008139"/>
    </source>
</evidence>
<dbReference type="Gene3D" id="3.40.50.450">
    <property type="match status" value="1"/>
</dbReference>
<accession>F2LVN7</accession>
<evidence type="ECO:0000259" key="2">
    <source>
        <dbReference type="Pfam" id="PF02481"/>
    </source>
</evidence>
<organism evidence="4 5">
    <name type="scientific">Hippea maritima (strain ATCC 700847 / DSM 10411 / MH2)</name>
    <dbReference type="NCBI Taxonomy" id="760142"/>
    <lineage>
        <taxon>Bacteria</taxon>
        <taxon>Pseudomonadati</taxon>
        <taxon>Campylobacterota</taxon>
        <taxon>Desulfurellia</taxon>
        <taxon>Desulfurellales</taxon>
        <taxon>Hippeaceae</taxon>
        <taxon>Hippea</taxon>
    </lineage>
</organism>
<dbReference type="Pfam" id="PF17782">
    <property type="entry name" value="WHD_DprA"/>
    <property type="match status" value="1"/>
</dbReference>
<dbReference type="InterPro" id="IPR057666">
    <property type="entry name" value="DrpA_SLOG"/>
</dbReference>
<evidence type="ECO:0000259" key="3">
    <source>
        <dbReference type="Pfam" id="PF17782"/>
    </source>
</evidence>
<dbReference type="EMBL" id="CP002606">
    <property type="protein sequence ID" value="AEA33821.1"/>
    <property type="molecule type" value="Genomic_DNA"/>
</dbReference>
<dbReference type="eggNOG" id="COG0758">
    <property type="taxonomic scope" value="Bacteria"/>
</dbReference>
<reference evidence="5" key="2">
    <citation type="submission" date="2011-03" db="EMBL/GenBank/DDBJ databases">
        <title>The complete genome of Hippea maritima DSM 10411.</title>
        <authorList>
            <consortium name="US DOE Joint Genome Institute (JGI-PGF)"/>
            <person name="Lucas S."/>
            <person name="Copeland A."/>
            <person name="Lapidus A."/>
            <person name="Bruce D."/>
            <person name="Goodwin L."/>
            <person name="Pitluck S."/>
            <person name="Peters L."/>
            <person name="Kyrpides N."/>
            <person name="Mavromatis K."/>
            <person name="Pagani I."/>
            <person name="Ivanova N."/>
            <person name="Mikhailova N."/>
            <person name="Lu M."/>
            <person name="Detter J.C."/>
            <person name="Tapia R."/>
            <person name="Han C."/>
            <person name="Land M."/>
            <person name="Hauser L."/>
            <person name="Markowitz V."/>
            <person name="Cheng J.-F."/>
            <person name="Hugenholtz P."/>
            <person name="Woyke T."/>
            <person name="Wu D."/>
            <person name="Spring S."/>
            <person name="Schroeder M."/>
            <person name="Brambilla E."/>
            <person name="Klenk H.-P."/>
            <person name="Eisen J.A."/>
        </authorList>
    </citation>
    <scope>NUCLEOTIDE SEQUENCE [LARGE SCALE GENOMIC DNA]</scope>
    <source>
        <strain evidence="5">ATCC 700847 / DSM 10411 / MH2</strain>
    </source>
</reference>
<dbReference type="OrthoDB" id="9785707at2"/>
<dbReference type="Proteomes" id="UP000008139">
    <property type="component" value="Chromosome"/>
</dbReference>
<proteinExistence type="inferred from homology"/>
<sequence>MEKNELKILLSGTNIKDPLSFGSLEALYDKLKSRLKPRNLSKELAYLERNKIQVISVFDDNYPERLKEIEYPPVILYVKGNLKDMILPIAIVGSRYPSGYGERVVKHIVPQLIESGFEVVSGLARGIDALSHKITLGCGGYTVGVLGCGIDIIYPKENKPLFDKMSQEGCIITEFPLGTPPAKYNFPARNRIIVGLSEAVLVVEADIKSGSLITARLAAEQSKTVFAVPGEIFSKRSMGTNKLISEGAIPVLDVNTILGHFYLKLKEEAEKTESEVELSPLEKEVLNAMEGDITEDEIALKINRDIGEVSEVLFDLHLKGVVRLMPNGSYQKN</sequence>
<dbReference type="NCBIfam" id="TIGR00732">
    <property type="entry name" value="dprA"/>
    <property type="match status" value="1"/>
</dbReference>
<feature type="domain" description="DprA winged helix" evidence="3">
    <location>
        <begin position="270"/>
        <end position="328"/>
    </location>
</feature>
<protein>
    <submittedName>
        <fullName evidence="4">DNA protecting protein DprA</fullName>
    </submittedName>
</protein>
<dbReference type="AlphaFoldDB" id="F2LVN7"/>
<feature type="domain" description="Smf/DprA SLOG" evidence="2">
    <location>
        <begin position="54"/>
        <end position="258"/>
    </location>
</feature>
<dbReference type="PANTHER" id="PTHR43022:SF1">
    <property type="entry name" value="PROTEIN SMF"/>
    <property type="match status" value="1"/>
</dbReference>
<dbReference type="GO" id="GO:0009294">
    <property type="term" value="P:DNA-mediated transformation"/>
    <property type="evidence" value="ECO:0007669"/>
    <property type="project" value="InterPro"/>
</dbReference>
<dbReference type="PANTHER" id="PTHR43022">
    <property type="entry name" value="PROTEIN SMF"/>
    <property type="match status" value="1"/>
</dbReference>
<dbReference type="HOGENOM" id="CLU_029601_0_3_7"/>
<dbReference type="KEGG" id="hmr:Hipma_0851"/>
<dbReference type="SUPFAM" id="SSF102405">
    <property type="entry name" value="MCP/YpsA-like"/>
    <property type="match status" value="1"/>
</dbReference>
<reference evidence="4 5" key="1">
    <citation type="journal article" date="2011" name="Stand. Genomic Sci.">
        <title>Complete genome sequence of the thermophilic sulfur-reducer Hippea maritima type strain (MH(2)).</title>
        <authorList>
            <person name="Huntemann M."/>
            <person name="Lu M."/>
            <person name="Nolan M."/>
            <person name="Lapidus A."/>
            <person name="Lucas S."/>
            <person name="Hammon N."/>
            <person name="Deshpande S."/>
            <person name="Cheng J.F."/>
            <person name="Tapia R."/>
            <person name="Han C."/>
            <person name="Goodwin L."/>
            <person name="Pitluck S."/>
            <person name="Liolios K."/>
            <person name="Pagani I."/>
            <person name="Ivanova N."/>
            <person name="Ovchinikova G."/>
            <person name="Pati A."/>
            <person name="Chen A."/>
            <person name="Palaniappan K."/>
            <person name="Land M."/>
            <person name="Hauser L."/>
            <person name="Jeffries C.D."/>
            <person name="Detter J.C."/>
            <person name="Brambilla E.M."/>
            <person name="Rohde M."/>
            <person name="Spring S."/>
            <person name="Goker M."/>
            <person name="Woyke T."/>
            <person name="Bristow J."/>
            <person name="Eisen J.A."/>
            <person name="Markowitz V."/>
            <person name="Hugenholtz P."/>
            <person name="Kyrpides N.C."/>
            <person name="Klenk H.P."/>
            <person name="Mavromatis K."/>
        </authorList>
    </citation>
    <scope>NUCLEOTIDE SEQUENCE [LARGE SCALE GENOMIC DNA]</scope>
    <source>
        <strain evidence="5">ATCC 700847 / DSM 10411 / MH2</strain>
    </source>
</reference>
<comment type="similarity">
    <text evidence="1">Belongs to the DprA/Smf family.</text>
</comment>